<dbReference type="PANTHER" id="PTHR11206">
    <property type="entry name" value="MULTIDRUG RESISTANCE PROTEIN"/>
    <property type="match status" value="1"/>
</dbReference>
<dbReference type="Pfam" id="PF01554">
    <property type="entry name" value="MatE"/>
    <property type="match status" value="1"/>
</dbReference>
<feature type="transmembrane region" description="Helical" evidence="2">
    <location>
        <begin position="71"/>
        <end position="95"/>
    </location>
</feature>
<proteinExistence type="inferred from homology"/>
<evidence type="ECO:0000256" key="1">
    <source>
        <dbReference type="ARBA" id="ARBA00010199"/>
    </source>
</evidence>
<dbReference type="GO" id="GO:0042910">
    <property type="term" value="F:xenobiotic transmembrane transporter activity"/>
    <property type="evidence" value="ECO:0007669"/>
    <property type="project" value="InterPro"/>
</dbReference>
<keyword evidence="2" id="KW-0472">Membrane</keyword>
<evidence type="ECO:0000256" key="2">
    <source>
        <dbReference type="SAM" id="Phobius"/>
    </source>
</evidence>
<comment type="caution">
    <text evidence="3">The sequence shown here is derived from an EMBL/GenBank/DDBJ whole genome shotgun (WGS) entry which is preliminary data.</text>
</comment>
<sequence>MTLRCSLEFWSFEALVLLSGLLPNPKVETSVLAICLNITALVWKIPFGLSGVVSTRVSNELGARCPRVARLAINVVLVMAISQGILMGLVLMMARDTLAYAFSNEIQVVKYVSKLMPILAIANVLDGLQCVLSGIVRGCGSQKIGAYVNLGSYYIVGIPSAILLSFVFHLGGQGLWLGITCGLVVQVLSFFILTIRTNWEIETKKATERVHYSTIPVEEVNEG</sequence>
<dbReference type="AlphaFoldDB" id="A0A2P5E9R5"/>
<dbReference type="InterPro" id="IPR002528">
    <property type="entry name" value="MATE_fam"/>
</dbReference>
<dbReference type="OrthoDB" id="2126698at2759"/>
<dbReference type="Proteomes" id="UP000237000">
    <property type="component" value="Unassembled WGS sequence"/>
</dbReference>
<organism evidence="3 4">
    <name type="scientific">Trema orientale</name>
    <name type="common">Charcoal tree</name>
    <name type="synonym">Celtis orientalis</name>
    <dbReference type="NCBI Taxonomy" id="63057"/>
    <lineage>
        <taxon>Eukaryota</taxon>
        <taxon>Viridiplantae</taxon>
        <taxon>Streptophyta</taxon>
        <taxon>Embryophyta</taxon>
        <taxon>Tracheophyta</taxon>
        <taxon>Spermatophyta</taxon>
        <taxon>Magnoliopsida</taxon>
        <taxon>eudicotyledons</taxon>
        <taxon>Gunneridae</taxon>
        <taxon>Pentapetalae</taxon>
        <taxon>rosids</taxon>
        <taxon>fabids</taxon>
        <taxon>Rosales</taxon>
        <taxon>Cannabaceae</taxon>
        <taxon>Trema</taxon>
    </lineage>
</organism>
<keyword evidence="4" id="KW-1185">Reference proteome</keyword>
<reference evidence="4" key="1">
    <citation type="submission" date="2016-06" db="EMBL/GenBank/DDBJ databases">
        <title>Parallel loss of symbiosis genes in relatives of nitrogen-fixing non-legume Parasponia.</title>
        <authorList>
            <person name="Van Velzen R."/>
            <person name="Holmer R."/>
            <person name="Bu F."/>
            <person name="Rutten L."/>
            <person name="Van Zeijl A."/>
            <person name="Liu W."/>
            <person name="Santuari L."/>
            <person name="Cao Q."/>
            <person name="Sharma T."/>
            <person name="Shen D."/>
            <person name="Roswanjaya Y."/>
            <person name="Wardhani T."/>
            <person name="Kalhor M.S."/>
            <person name="Jansen J."/>
            <person name="Van den Hoogen J."/>
            <person name="Gungor B."/>
            <person name="Hartog M."/>
            <person name="Hontelez J."/>
            <person name="Verver J."/>
            <person name="Yang W.-C."/>
            <person name="Schijlen E."/>
            <person name="Repin R."/>
            <person name="Schilthuizen M."/>
            <person name="Schranz E."/>
            <person name="Heidstra R."/>
            <person name="Miyata K."/>
            <person name="Fedorova E."/>
            <person name="Kohlen W."/>
            <person name="Bisseling T."/>
            <person name="Smit S."/>
            <person name="Geurts R."/>
        </authorList>
    </citation>
    <scope>NUCLEOTIDE SEQUENCE [LARGE SCALE GENOMIC DNA]</scope>
    <source>
        <strain evidence="4">cv. RG33-2</strain>
    </source>
</reference>
<evidence type="ECO:0000313" key="3">
    <source>
        <dbReference type="EMBL" id="PON82289.1"/>
    </source>
</evidence>
<dbReference type="EMBL" id="JXTC01000197">
    <property type="protein sequence ID" value="PON82289.1"/>
    <property type="molecule type" value="Genomic_DNA"/>
</dbReference>
<feature type="transmembrane region" description="Helical" evidence="2">
    <location>
        <begin position="147"/>
        <end position="168"/>
    </location>
</feature>
<feature type="transmembrane region" description="Helical" evidence="2">
    <location>
        <begin position="31"/>
        <end position="50"/>
    </location>
</feature>
<gene>
    <name evidence="3" type="ORF">TorRG33x02_219050</name>
</gene>
<dbReference type="STRING" id="63057.A0A2P5E9R5"/>
<dbReference type="InParanoid" id="A0A2P5E9R5"/>
<dbReference type="GO" id="GO:0015297">
    <property type="term" value="F:antiporter activity"/>
    <property type="evidence" value="ECO:0007669"/>
    <property type="project" value="InterPro"/>
</dbReference>
<feature type="transmembrane region" description="Helical" evidence="2">
    <location>
        <begin position="174"/>
        <end position="195"/>
    </location>
</feature>
<dbReference type="GO" id="GO:0016020">
    <property type="term" value="C:membrane"/>
    <property type="evidence" value="ECO:0007669"/>
    <property type="project" value="InterPro"/>
</dbReference>
<keyword evidence="2" id="KW-0812">Transmembrane</keyword>
<protein>
    <submittedName>
        <fullName evidence="3">Multi antimicrobial extrusion protein</fullName>
    </submittedName>
</protein>
<comment type="similarity">
    <text evidence="1">Belongs to the multi antimicrobial extrusion (MATE) (TC 2.A.66.1) family.</text>
</comment>
<name>A0A2P5E9R5_TREOI</name>
<accession>A0A2P5E9R5</accession>
<feature type="transmembrane region" description="Helical" evidence="2">
    <location>
        <begin position="115"/>
        <end position="135"/>
    </location>
</feature>
<keyword evidence="2" id="KW-1133">Transmembrane helix</keyword>
<evidence type="ECO:0000313" key="4">
    <source>
        <dbReference type="Proteomes" id="UP000237000"/>
    </source>
</evidence>